<dbReference type="Gene3D" id="3.30.360.10">
    <property type="entry name" value="Dihydrodipicolinate Reductase, domain 2"/>
    <property type="match status" value="1"/>
</dbReference>
<protein>
    <recommendedName>
        <fullName evidence="5">N-acetyl-gamma-glutamyl-phosphate reductase</fullName>
        <shortName evidence="5">AGPR</shortName>
        <ecNumber evidence="5">1.2.1.38</ecNumber>
    </recommendedName>
    <alternativeName>
        <fullName evidence="5">N-acetyl-glutamate semialdehyde dehydrogenase</fullName>
        <shortName evidence="5">NAGSA dehydrogenase</shortName>
    </alternativeName>
</protein>
<evidence type="ECO:0000256" key="2">
    <source>
        <dbReference type="ARBA" id="ARBA00022605"/>
    </source>
</evidence>
<dbReference type="InterPro" id="IPR000534">
    <property type="entry name" value="Semialdehyde_DH_NAD-bd"/>
</dbReference>
<name>A0ABT9VN75_9BACI</name>
<comment type="similarity">
    <text evidence="5">Belongs to the NAGSA dehydrogenase family. Type 1 subfamily.</text>
</comment>
<evidence type="ECO:0000256" key="3">
    <source>
        <dbReference type="ARBA" id="ARBA00022857"/>
    </source>
</evidence>
<dbReference type="HAMAP" id="MF_00150">
    <property type="entry name" value="ArgC_type1"/>
    <property type="match status" value="1"/>
</dbReference>
<evidence type="ECO:0000259" key="7">
    <source>
        <dbReference type="SMART" id="SM00859"/>
    </source>
</evidence>
<dbReference type="SMART" id="SM00859">
    <property type="entry name" value="Semialdhyde_dh"/>
    <property type="match status" value="1"/>
</dbReference>
<keyword evidence="5" id="KW-0963">Cytoplasm</keyword>
<dbReference type="PROSITE" id="PS01224">
    <property type="entry name" value="ARGC"/>
    <property type="match status" value="1"/>
</dbReference>
<dbReference type="CDD" id="cd23934">
    <property type="entry name" value="AGPR_1_C"/>
    <property type="match status" value="1"/>
</dbReference>
<comment type="catalytic activity">
    <reaction evidence="5">
        <text>N-acetyl-L-glutamate 5-semialdehyde + phosphate + NADP(+) = N-acetyl-L-glutamyl 5-phosphate + NADPH + H(+)</text>
        <dbReference type="Rhea" id="RHEA:21588"/>
        <dbReference type="ChEBI" id="CHEBI:15378"/>
        <dbReference type="ChEBI" id="CHEBI:29123"/>
        <dbReference type="ChEBI" id="CHEBI:43474"/>
        <dbReference type="ChEBI" id="CHEBI:57783"/>
        <dbReference type="ChEBI" id="CHEBI:57936"/>
        <dbReference type="ChEBI" id="CHEBI:58349"/>
        <dbReference type="EC" id="1.2.1.38"/>
    </reaction>
</comment>
<proteinExistence type="inferred from homology"/>
<evidence type="ECO:0000256" key="5">
    <source>
        <dbReference type="HAMAP-Rule" id="MF_00150"/>
    </source>
</evidence>
<dbReference type="InterPro" id="IPR058924">
    <property type="entry name" value="AGPR_dimerisation_dom"/>
</dbReference>
<keyword evidence="2 5" id="KW-0028">Amino-acid biosynthesis</keyword>
<feature type="active site" evidence="5 6">
    <location>
        <position position="149"/>
    </location>
</feature>
<accession>A0ABT9VN75</accession>
<evidence type="ECO:0000313" key="9">
    <source>
        <dbReference type="Proteomes" id="UP001225646"/>
    </source>
</evidence>
<dbReference type="NCBIfam" id="TIGR01850">
    <property type="entry name" value="argC"/>
    <property type="match status" value="1"/>
</dbReference>
<dbReference type="Pfam" id="PF01118">
    <property type="entry name" value="Semialdhyde_dh"/>
    <property type="match status" value="1"/>
</dbReference>
<dbReference type="Pfam" id="PF22698">
    <property type="entry name" value="Semialdhyde_dhC_1"/>
    <property type="match status" value="1"/>
</dbReference>
<keyword evidence="1 5" id="KW-0055">Arginine biosynthesis</keyword>
<comment type="subcellular location">
    <subcellularLocation>
        <location evidence="5">Cytoplasm</location>
    </subcellularLocation>
</comment>
<dbReference type="Proteomes" id="UP001225646">
    <property type="component" value="Unassembled WGS sequence"/>
</dbReference>
<keyword evidence="3 5" id="KW-0521">NADP</keyword>
<dbReference type="CDD" id="cd17895">
    <property type="entry name" value="AGPR_1_N"/>
    <property type="match status" value="1"/>
</dbReference>
<dbReference type="GO" id="GO:0003942">
    <property type="term" value="F:N-acetyl-gamma-glutamyl-phosphate reductase activity"/>
    <property type="evidence" value="ECO:0007669"/>
    <property type="project" value="UniProtKB-EC"/>
</dbReference>
<dbReference type="PANTHER" id="PTHR32338:SF10">
    <property type="entry name" value="N-ACETYL-GAMMA-GLUTAMYL-PHOSPHATE REDUCTASE, CHLOROPLASTIC-RELATED"/>
    <property type="match status" value="1"/>
</dbReference>
<evidence type="ECO:0000256" key="4">
    <source>
        <dbReference type="ARBA" id="ARBA00023002"/>
    </source>
</evidence>
<gene>
    <name evidence="5" type="primary">argC</name>
    <name evidence="8" type="ORF">J2S06_001493</name>
</gene>
<dbReference type="Gene3D" id="3.40.50.720">
    <property type="entry name" value="NAD(P)-binding Rossmann-like Domain"/>
    <property type="match status" value="1"/>
</dbReference>
<organism evidence="8 9">
    <name type="scientific">Aeribacillus alveayuensis</name>
    <dbReference type="NCBI Taxonomy" id="279215"/>
    <lineage>
        <taxon>Bacteria</taxon>
        <taxon>Bacillati</taxon>
        <taxon>Bacillota</taxon>
        <taxon>Bacilli</taxon>
        <taxon>Bacillales</taxon>
        <taxon>Bacillaceae</taxon>
        <taxon>Aeribacillus</taxon>
    </lineage>
</organism>
<evidence type="ECO:0000256" key="1">
    <source>
        <dbReference type="ARBA" id="ARBA00022571"/>
    </source>
</evidence>
<feature type="domain" description="Semialdehyde dehydrogenase NAD-binding" evidence="7">
    <location>
        <begin position="2"/>
        <end position="141"/>
    </location>
</feature>
<evidence type="ECO:0000256" key="6">
    <source>
        <dbReference type="PROSITE-ProRule" id="PRU10010"/>
    </source>
</evidence>
<dbReference type="InterPro" id="IPR050085">
    <property type="entry name" value="AGPR"/>
</dbReference>
<sequence length="345" mass="38899">MKVGIIGATGYGGIELYRILSNHPNVTRCNLYTSSDEGKPYVSVYPHLHDLCSDQLHPLEPERVKEENEVIFLATPSGVSANLTPKLIDDRVKIIDLSGDLRLKEAGQYEKWYKKTPAAEHVLNDAVYGLSEINRSKIKEAQIIANPGCYPTATLLGLAPIVQNQLVKPKTIIVDAKSGVSGAGRKPSIGTSFVELQDNLKIYKVHEHQHIPEIEQQLHEWDKEVQEITFSTHLIPMTRGIMATIYVELLEDWENKRLLDLYKQFYKDKPFVRVRDEGVFPSTKDVYGSNYCDIGLKFDPRTNRLTIVSVIDNLMKGAAGQAVQNFNIMFGIEETTALRFIPVYP</sequence>
<keyword evidence="4 5" id="KW-0560">Oxidoreductase</keyword>
<dbReference type="InterPro" id="IPR000706">
    <property type="entry name" value="AGPR_type-1"/>
</dbReference>
<dbReference type="SUPFAM" id="SSF55347">
    <property type="entry name" value="Glyceraldehyde-3-phosphate dehydrogenase-like, C-terminal domain"/>
    <property type="match status" value="1"/>
</dbReference>
<evidence type="ECO:0000313" key="8">
    <source>
        <dbReference type="EMBL" id="MDQ0162416.1"/>
    </source>
</evidence>
<keyword evidence="9" id="KW-1185">Reference proteome</keyword>
<dbReference type="InterPro" id="IPR036291">
    <property type="entry name" value="NAD(P)-bd_dom_sf"/>
</dbReference>
<dbReference type="EC" id="1.2.1.38" evidence="5"/>
<dbReference type="PANTHER" id="PTHR32338">
    <property type="entry name" value="N-ACETYL-GAMMA-GLUTAMYL-PHOSPHATE REDUCTASE, CHLOROPLASTIC-RELATED-RELATED"/>
    <property type="match status" value="1"/>
</dbReference>
<reference evidence="8 9" key="1">
    <citation type="submission" date="2023-07" db="EMBL/GenBank/DDBJ databases">
        <title>Genomic Encyclopedia of Type Strains, Phase IV (KMG-IV): sequencing the most valuable type-strain genomes for metagenomic binning, comparative biology and taxonomic classification.</title>
        <authorList>
            <person name="Goeker M."/>
        </authorList>
    </citation>
    <scope>NUCLEOTIDE SEQUENCE [LARGE SCALE GENOMIC DNA]</scope>
    <source>
        <strain evidence="8 9">DSM 19092</strain>
    </source>
</reference>
<comment type="pathway">
    <text evidence="5">Amino-acid biosynthesis; L-arginine biosynthesis; N(2)-acetyl-L-ornithine from L-glutamate: step 3/4.</text>
</comment>
<comment type="function">
    <text evidence="5">Catalyzes the NADPH-dependent reduction of N-acetyl-5-glutamyl phosphate to yield N-acetyl-L-glutamate 5-semialdehyde.</text>
</comment>
<dbReference type="RefSeq" id="WP_419151861.1">
    <property type="nucleotide sequence ID" value="NZ_JAUSTR010000004.1"/>
</dbReference>
<comment type="caution">
    <text evidence="8">The sequence shown here is derived from an EMBL/GenBank/DDBJ whole genome shotgun (WGS) entry which is preliminary data.</text>
</comment>
<dbReference type="SUPFAM" id="SSF51735">
    <property type="entry name" value="NAD(P)-binding Rossmann-fold domains"/>
    <property type="match status" value="1"/>
</dbReference>
<dbReference type="EMBL" id="JAUSTR010000004">
    <property type="protein sequence ID" value="MDQ0162416.1"/>
    <property type="molecule type" value="Genomic_DNA"/>
</dbReference>
<dbReference type="InterPro" id="IPR023013">
    <property type="entry name" value="AGPR_AS"/>
</dbReference>